<dbReference type="RefSeq" id="WP_261402578.1">
    <property type="nucleotide sequence ID" value="NZ_CP081869.1"/>
</dbReference>
<feature type="region of interest" description="Disordered" evidence="1">
    <location>
        <begin position="117"/>
        <end position="143"/>
    </location>
</feature>
<protein>
    <recommendedName>
        <fullName evidence="4">Helix-turn-helix domain-containing protein</fullName>
    </recommendedName>
</protein>
<dbReference type="AlphaFoldDB" id="A0A9E6R785"/>
<evidence type="ECO:0000313" key="3">
    <source>
        <dbReference type="Proteomes" id="UP000825701"/>
    </source>
</evidence>
<organism evidence="2 3">
    <name type="scientific">Chenggangzhangella methanolivorans</name>
    <dbReference type="NCBI Taxonomy" id="1437009"/>
    <lineage>
        <taxon>Bacteria</taxon>
        <taxon>Pseudomonadati</taxon>
        <taxon>Pseudomonadota</taxon>
        <taxon>Alphaproteobacteria</taxon>
        <taxon>Hyphomicrobiales</taxon>
        <taxon>Methylopilaceae</taxon>
        <taxon>Chenggangzhangella</taxon>
    </lineage>
</organism>
<dbReference type="EMBL" id="CP081869">
    <property type="protein sequence ID" value="QZN99497.1"/>
    <property type="molecule type" value="Genomic_DNA"/>
</dbReference>
<name>A0A9E6R785_9HYPH</name>
<evidence type="ECO:0000313" key="2">
    <source>
        <dbReference type="EMBL" id="QZN99497.1"/>
    </source>
</evidence>
<proteinExistence type="predicted"/>
<evidence type="ECO:0000256" key="1">
    <source>
        <dbReference type="SAM" id="MobiDB-lite"/>
    </source>
</evidence>
<keyword evidence="3" id="KW-1185">Reference proteome</keyword>
<dbReference type="Proteomes" id="UP000825701">
    <property type="component" value="Chromosome"/>
</dbReference>
<reference evidence="2" key="1">
    <citation type="submission" date="2021-08" db="EMBL/GenBank/DDBJ databases">
        <authorList>
            <person name="Zhang H."/>
            <person name="Xu M."/>
            <person name="Yu Z."/>
            <person name="Yang L."/>
            <person name="Cai Y."/>
        </authorList>
    </citation>
    <scope>NUCLEOTIDE SEQUENCE</scope>
    <source>
        <strain evidence="2">CHL1</strain>
    </source>
</reference>
<evidence type="ECO:0008006" key="4">
    <source>
        <dbReference type="Google" id="ProtNLM"/>
    </source>
</evidence>
<sequence length="163" mass="18014">MSAAAVALVELSCSVRHVSDATVVIEHDGRITSLPRRAVEEIGPRFVLIPQAIAASVSESAVEPLDEAALARRFGRSRDWVYRNIARLVAEEEFPPPLSRFGHRRYAREAVDAWFMGERPKPRSATPEPRPEPRPQAPPAPALALDEADAQEWRRALAAEYGA</sequence>
<dbReference type="KEGG" id="cmet:K6K41_22755"/>
<gene>
    <name evidence="2" type="ORF">K6K41_22755</name>
</gene>
<accession>A0A9E6R785</accession>